<evidence type="ECO:0000256" key="6">
    <source>
        <dbReference type="ARBA" id="ARBA00023015"/>
    </source>
</evidence>
<dbReference type="KEGG" id="smo:SELMODRAFT_129097"/>
<dbReference type="InterPro" id="IPR023696">
    <property type="entry name" value="Ureohydrolase_dom_sf"/>
</dbReference>
<dbReference type="GO" id="GO:0004407">
    <property type="term" value="F:histone deacetylase activity"/>
    <property type="evidence" value="ECO:0000318"/>
    <property type="project" value="GO_Central"/>
</dbReference>
<dbReference type="eggNOG" id="KOG1344">
    <property type="taxonomic scope" value="Eukaryota"/>
</dbReference>
<organism evidence="13">
    <name type="scientific">Selaginella moellendorffii</name>
    <name type="common">Spikemoss</name>
    <dbReference type="NCBI Taxonomy" id="88036"/>
    <lineage>
        <taxon>Eukaryota</taxon>
        <taxon>Viridiplantae</taxon>
        <taxon>Streptophyta</taxon>
        <taxon>Embryophyta</taxon>
        <taxon>Tracheophyta</taxon>
        <taxon>Lycopodiopsida</taxon>
        <taxon>Selaginellales</taxon>
        <taxon>Selaginellaceae</taxon>
        <taxon>Selaginella</taxon>
    </lineage>
</organism>
<dbReference type="PRINTS" id="PR01270">
    <property type="entry name" value="HDASUPER"/>
</dbReference>
<evidence type="ECO:0000313" key="12">
    <source>
        <dbReference type="EMBL" id="EFJ09887.1"/>
    </source>
</evidence>
<dbReference type="GO" id="GO:0040029">
    <property type="term" value="P:epigenetic regulation of gene expression"/>
    <property type="evidence" value="ECO:0000318"/>
    <property type="project" value="GO_Central"/>
</dbReference>
<dbReference type="AlphaFoldDB" id="D8T0D1"/>
<evidence type="ECO:0000256" key="1">
    <source>
        <dbReference type="ARBA" id="ARBA00004123"/>
    </source>
</evidence>
<dbReference type="FunFam" id="3.40.800.20:FF:000009">
    <property type="entry name" value="Histone deacetylase 11"/>
    <property type="match status" value="1"/>
</dbReference>
<gene>
    <name evidence="12" type="ORF">SELMODRAFT_129097</name>
</gene>
<dbReference type="InterPro" id="IPR044150">
    <property type="entry name" value="HDAC_classIV"/>
</dbReference>
<evidence type="ECO:0000256" key="9">
    <source>
        <dbReference type="ARBA" id="ARBA00048287"/>
    </source>
</evidence>
<dbReference type="HOGENOM" id="CLU_007727_1_1_1"/>
<keyword evidence="7" id="KW-0804">Transcription</keyword>
<dbReference type="CDD" id="cd09993">
    <property type="entry name" value="HDAC_classIV"/>
    <property type="match status" value="1"/>
</dbReference>
<dbReference type="InterPro" id="IPR023801">
    <property type="entry name" value="His_deacetylse_dom"/>
</dbReference>
<dbReference type="Gramene" id="EFJ09887">
    <property type="protein sequence ID" value="EFJ09887"/>
    <property type="gene ID" value="SELMODRAFT_129097"/>
</dbReference>
<dbReference type="Proteomes" id="UP000001514">
    <property type="component" value="Unassembled WGS sequence"/>
</dbReference>
<name>D8T0D1_SELML</name>
<evidence type="ECO:0000259" key="11">
    <source>
        <dbReference type="Pfam" id="PF00850"/>
    </source>
</evidence>
<evidence type="ECO:0000313" key="13">
    <source>
        <dbReference type="Proteomes" id="UP000001514"/>
    </source>
</evidence>
<dbReference type="Gene3D" id="3.40.800.20">
    <property type="entry name" value="Histone deacetylase domain"/>
    <property type="match status" value="1"/>
</dbReference>
<keyword evidence="8" id="KW-0539">Nucleus</keyword>
<comment type="catalytic activity">
    <reaction evidence="9">
        <text>N(6)-acetyl-L-lysyl-[histone] + H2O = L-lysyl-[histone] + acetate</text>
        <dbReference type="Rhea" id="RHEA:58196"/>
        <dbReference type="Rhea" id="RHEA-COMP:9845"/>
        <dbReference type="Rhea" id="RHEA-COMP:11338"/>
        <dbReference type="ChEBI" id="CHEBI:15377"/>
        <dbReference type="ChEBI" id="CHEBI:29969"/>
        <dbReference type="ChEBI" id="CHEBI:30089"/>
        <dbReference type="ChEBI" id="CHEBI:61930"/>
        <dbReference type="EC" id="3.5.1.98"/>
    </reaction>
</comment>
<dbReference type="PANTHER" id="PTHR10625:SF23">
    <property type="entry name" value="HISTONE DEACETYLASE 11"/>
    <property type="match status" value="1"/>
</dbReference>
<evidence type="ECO:0000256" key="8">
    <source>
        <dbReference type="ARBA" id="ARBA00023242"/>
    </source>
</evidence>
<dbReference type="GO" id="GO:0141221">
    <property type="term" value="F:histone deacetylase activity, hydrolytic mechanism"/>
    <property type="evidence" value="ECO:0007669"/>
    <property type="project" value="UniProtKB-EC"/>
</dbReference>
<evidence type="ECO:0000256" key="10">
    <source>
        <dbReference type="ARBA" id="ARBA00059784"/>
    </source>
</evidence>
<keyword evidence="4" id="KW-0378">Hydrolase</keyword>
<sequence length="316" mass="35324">VPVVYSAVYNIAFLGLEKLHPFDSSKWGRVCELLIQKGELESRRIMEPGEATKEDLLVVHTPEYLESLKRSYVAASILEVPPVALLPYCIIRSKVLVPFRKQVVGGSVLAGKVAYERGWAINVGGGFHHCCGYRGGGFCVYADITLCIHFAFANLNISRAMIVDLDAHQGNGHERDFADDDRVFIFDMYNRDIYPLDYEAKRWIDRRVEISSGTRTDSYLTRLKQELEEAFQAFAPDLLVYNAGTDILEGDPLGRLEVSPEGVKERDEIVFSFARQRNIPIVMLTSGGYMRSSAGVIAESISNLHSKKLIDLAGVN</sequence>
<comment type="subcellular location">
    <subcellularLocation>
        <location evidence="1">Nucleus</location>
    </subcellularLocation>
</comment>
<keyword evidence="5" id="KW-0156">Chromatin regulator</keyword>
<dbReference type="PANTHER" id="PTHR10625">
    <property type="entry name" value="HISTONE DEACETYLASE HDAC1-RELATED"/>
    <property type="match status" value="1"/>
</dbReference>
<feature type="domain" description="Histone deacetylase" evidence="11">
    <location>
        <begin position="20"/>
        <end position="299"/>
    </location>
</feature>
<keyword evidence="13" id="KW-1185">Reference proteome</keyword>
<dbReference type="OMA" id="LGHCCIS"/>
<keyword evidence="3" id="KW-0678">Repressor</keyword>
<comment type="function">
    <text evidence="10">Responsible for the deacetylation of lysine residues on the N-terminal part of the core histones (H2A, H2B, H3 and H4). Histone deacetylation gives a tag for epigenetic repression and plays an important role in transcriptional regulation, cell cycle progression and developmental events. Histone deacetylases act via the formation of large multiprotein complexes.</text>
</comment>
<reference evidence="12 13" key="1">
    <citation type="journal article" date="2011" name="Science">
        <title>The Selaginella genome identifies genetic changes associated with the evolution of vascular plants.</title>
        <authorList>
            <person name="Banks J.A."/>
            <person name="Nishiyama T."/>
            <person name="Hasebe M."/>
            <person name="Bowman J.L."/>
            <person name="Gribskov M."/>
            <person name="dePamphilis C."/>
            <person name="Albert V.A."/>
            <person name="Aono N."/>
            <person name="Aoyama T."/>
            <person name="Ambrose B.A."/>
            <person name="Ashton N.W."/>
            <person name="Axtell M.J."/>
            <person name="Barker E."/>
            <person name="Barker M.S."/>
            <person name="Bennetzen J.L."/>
            <person name="Bonawitz N.D."/>
            <person name="Chapple C."/>
            <person name="Cheng C."/>
            <person name="Correa L.G."/>
            <person name="Dacre M."/>
            <person name="DeBarry J."/>
            <person name="Dreyer I."/>
            <person name="Elias M."/>
            <person name="Engstrom E.M."/>
            <person name="Estelle M."/>
            <person name="Feng L."/>
            <person name="Finet C."/>
            <person name="Floyd S.K."/>
            <person name="Frommer W.B."/>
            <person name="Fujita T."/>
            <person name="Gramzow L."/>
            <person name="Gutensohn M."/>
            <person name="Harholt J."/>
            <person name="Hattori M."/>
            <person name="Heyl A."/>
            <person name="Hirai T."/>
            <person name="Hiwatashi Y."/>
            <person name="Ishikawa M."/>
            <person name="Iwata M."/>
            <person name="Karol K.G."/>
            <person name="Koehler B."/>
            <person name="Kolukisaoglu U."/>
            <person name="Kubo M."/>
            <person name="Kurata T."/>
            <person name="Lalonde S."/>
            <person name="Li K."/>
            <person name="Li Y."/>
            <person name="Litt A."/>
            <person name="Lyons E."/>
            <person name="Manning G."/>
            <person name="Maruyama T."/>
            <person name="Michael T.P."/>
            <person name="Mikami K."/>
            <person name="Miyazaki S."/>
            <person name="Morinaga S."/>
            <person name="Murata T."/>
            <person name="Mueller-Roeber B."/>
            <person name="Nelson D.R."/>
            <person name="Obara M."/>
            <person name="Oguri Y."/>
            <person name="Olmstead R.G."/>
            <person name="Onodera N."/>
            <person name="Petersen B.L."/>
            <person name="Pils B."/>
            <person name="Prigge M."/>
            <person name="Rensing S.A."/>
            <person name="Riano-Pachon D.M."/>
            <person name="Roberts A.W."/>
            <person name="Sato Y."/>
            <person name="Scheller H.V."/>
            <person name="Schulz B."/>
            <person name="Schulz C."/>
            <person name="Shakirov E.V."/>
            <person name="Shibagaki N."/>
            <person name="Shinohara N."/>
            <person name="Shippen D.E."/>
            <person name="Soerensen I."/>
            <person name="Sotooka R."/>
            <person name="Sugimoto N."/>
            <person name="Sugita M."/>
            <person name="Sumikawa N."/>
            <person name="Tanurdzic M."/>
            <person name="Theissen G."/>
            <person name="Ulvskov P."/>
            <person name="Wakazuki S."/>
            <person name="Weng J.K."/>
            <person name="Willats W.W."/>
            <person name="Wipf D."/>
            <person name="Wolf P.G."/>
            <person name="Yang L."/>
            <person name="Zimmer A.D."/>
            <person name="Zhu Q."/>
            <person name="Mitros T."/>
            <person name="Hellsten U."/>
            <person name="Loque D."/>
            <person name="Otillar R."/>
            <person name="Salamov A."/>
            <person name="Schmutz J."/>
            <person name="Shapiro H."/>
            <person name="Lindquist E."/>
            <person name="Lucas S."/>
            <person name="Rokhsar D."/>
            <person name="Grigoriev I.V."/>
        </authorList>
    </citation>
    <scope>NUCLEOTIDE SEQUENCE [LARGE SCALE GENOMIC DNA]</scope>
</reference>
<dbReference type="EMBL" id="GL377658">
    <property type="protein sequence ID" value="EFJ09887.1"/>
    <property type="molecule type" value="Genomic_DNA"/>
</dbReference>
<protein>
    <recommendedName>
        <fullName evidence="2">histone deacetylase</fullName>
        <ecNumber evidence="2">3.5.1.98</ecNumber>
    </recommendedName>
</protein>
<dbReference type="SUPFAM" id="SSF52768">
    <property type="entry name" value="Arginase/deacetylase"/>
    <property type="match status" value="1"/>
</dbReference>
<evidence type="ECO:0000256" key="3">
    <source>
        <dbReference type="ARBA" id="ARBA00022491"/>
    </source>
</evidence>
<evidence type="ECO:0000256" key="7">
    <source>
        <dbReference type="ARBA" id="ARBA00023163"/>
    </source>
</evidence>
<feature type="non-terminal residue" evidence="12">
    <location>
        <position position="1"/>
    </location>
</feature>
<dbReference type="InterPro" id="IPR037138">
    <property type="entry name" value="His_deacetylse_dom_sf"/>
</dbReference>
<evidence type="ECO:0000256" key="4">
    <source>
        <dbReference type="ARBA" id="ARBA00022801"/>
    </source>
</evidence>
<dbReference type="STRING" id="88036.D8T0D1"/>
<dbReference type="InParanoid" id="D8T0D1"/>
<dbReference type="EC" id="3.5.1.98" evidence="2"/>
<dbReference type="FunCoup" id="D8T0D1">
    <property type="interactions" value="731"/>
</dbReference>
<proteinExistence type="predicted"/>
<evidence type="ECO:0000256" key="5">
    <source>
        <dbReference type="ARBA" id="ARBA00022853"/>
    </source>
</evidence>
<dbReference type="Pfam" id="PF00850">
    <property type="entry name" value="Hist_deacetyl"/>
    <property type="match status" value="1"/>
</dbReference>
<dbReference type="InterPro" id="IPR000286">
    <property type="entry name" value="HDACs"/>
</dbReference>
<evidence type="ECO:0000256" key="2">
    <source>
        <dbReference type="ARBA" id="ARBA00012111"/>
    </source>
</evidence>
<dbReference type="GO" id="GO:0000118">
    <property type="term" value="C:histone deacetylase complex"/>
    <property type="evidence" value="ECO:0000318"/>
    <property type="project" value="GO_Central"/>
</dbReference>
<accession>D8T0D1</accession>
<keyword evidence="6" id="KW-0805">Transcription regulation</keyword>